<dbReference type="GO" id="GO:0046872">
    <property type="term" value="F:metal ion binding"/>
    <property type="evidence" value="ECO:0007669"/>
    <property type="project" value="UniProtKB-KW"/>
</dbReference>
<evidence type="ECO:0000313" key="7">
    <source>
        <dbReference type="Proteomes" id="UP000051401"/>
    </source>
</evidence>
<evidence type="ECO:0000256" key="1">
    <source>
        <dbReference type="ARBA" id="ARBA00022617"/>
    </source>
</evidence>
<evidence type="ECO:0000313" key="6">
    <source>
        <dbReference type="EMBL" id="KRS14879.1"/>
    </source>
</evidence>
<dbReference type="InterPro" id="IPR009056">
    <property type="entry name" value="Cyt_c-like_dom"/>
</dbReference>
<dbReference type="Proteomes" id="UP000051401">
    <property type="component" value="Unassembled WGS sequence"/>
</dbReference>
<dbReference type="EMBL" id="LAXI01000032">
    <property type="protein sequence ID" value="KRS14879.1"/>
    <property type="molecule type" value="Genomic_DNA"/>
</dbReference>
<keyword evidence="3 4" id="KW-0408">Iron</keyword>
<gene>
    <name evidence="6" type="ORF">XM52_26710</name>
</gene>
<keyword evidence="2 4" id="KW-0479">Metal-binding</keyword>
<feature type="domain" description="Cytochrome c" evidence="5">
    <location>
        <begin position="35"/>
        <end position="121"/>
    </location>
</feature>
<dbReference type="InterPro" id="IPR036909">
    <property type="entry name" value="Cyt_c-like_dom_sf"/>
</dbReference>
<organism evidence="6 7">
    <name type="scientific">Roseovarius indicus</name>
    <dbReference type="NCBI Taxonomy" id="540747"/>
    <lineage>
        <taxon>Bacteria</taxon>
        <taxon>Pseudomonadati</taxon>
        <taxon>Pseudomonadota</taxon>
        <taxon>Alphaproteobacteria</taxon>
        <taxon>Rhodobacterales</taxon>
        <taxon>Roseobacteraceae</taxon>
        <taxon>Roseovarius</taxon>
    </lineage>
</organism>
<keyword evidence="7" id="KW-1185">Reference proteome</keyword>
<comment type="caution">
    <text evidence="6">The sequence shown here is derived from an EMBL/GenBank/DDBJ whole genome shotgun (WGS) entry which is preliminary data.</text>
</comment>
<dbReference type="Gene3D" id="1.10.760.10">
    <property type="entry name" value="Cytochrome c-like domain"/>
    <property type="match status" value="1"/>
</dbReference>
<dbReference type="GO" id="GO:0020037">
    <property type="term" value="F:heme binding"/>
    <property type="evidence" value="ECO:0007669"/>
    <property type="project" value="InterPro"/>
</dbReference>
<dbReference type="STRING" id="540747.SAMN04488031_11765"/>
<accession>A0A0T5P1Q6</accession>
<dbReference type="PATRIC" id="fig|540747.5.peg.4108"/>
<dbReference type="AlphaFoldDB" id="A0A0T5P1Q6"/>
<evidence type="ECO:0000259" key="5">
    <source>
        <dbReference type="PROSITE" id="PS51007"/>
    </source>
</evidence>
<protein>
    <recommendedName>
        <fullName evidence="5">Cytochrome c domain-containing protein</fullName>
    </recommendedName>
</protein>
<proteinExistence type="predicted"/>
<sequence length="152" mass="16503">MAIAIASAHTRAKATSHTAIMPDTKMASGLIFPPMDPTNGRLLFVSKACVVCHSVNGVGGKNAPPLDARFMDQPMNPFDFAARMWRGAESMVMMQRYELGDVINLSGQELADIIAFVHDPEEQTKLSAADIPELIQLLMDHADAEMLGVPHD</sequence>
<evidence type="ECO:0000256" key="3">
    <source>
        <dbReference type="ARBA" id="ARBA00023004"/>
    </source>
</evidence>
<dbReference type="Pfam" id="PF00034">
    <property type="entry name" value="Cytochrom_C"/>
    <property type="match status" value="1"/>
</dbReference>
<reference evidence="6 7" key="1">
    <citation type="submission" date="2015-04" db="EMBL/GenBank/DDBJ databases">
        <title>The draft genome sequence of Roseovarius indicus B108T.</title>
        <authorList>
            <person name="Li G."/>
            <person name="Lai Q."/>
            <person name="Shao Z."/>
            <person name="Yan P."/>
        </authorList>
    </citation>
    <scope>NUCLEOTIDE SEQUENCE [LARGE SCALE GENOMIC DNA]</scope>
    <source>
        <strain evidence="6 7">B108</strain>
    </source>
</reference>
<dbReference type="PROSITE" id="PS51007">
    <property type="entry name" value="CYTC"/>
    <property type="match status" value="1"/>
</dbReference>
<evidence type="ECO:0000256" key="2">
    <source>
        <dbReference type="ARBA" id="ARBA00022723"/>
    </source>
</evidence>
<dbReference type="SUPFAM" id="SSF46626">
    <property type="entry name" value="Cytochrome c"/>
    <property type="match status" value="1"/>
</dbReference>
<keyword evidence="1 4" id="KW-0349">Heme</keyword>
<evidence type="ECO:0000256" key="4">
    <source>
        <dbReference type="PROSITE-ProRule" id="PRU00433"/>
    </source>
</evidence>
<name>A0A0T5P1Q6_9RHOB</name>
<dbReference type="GO" id="GO:0009055">
    <property type="term" value="F:electron transfer activity"/>
    <property type="evidence" value="ECO:0007669"/>
    <property type="project" value="InterPro"/>
</dbReference>